<dbReference type="EMBL" id="MU866094">
    <property type="protein sequence ID" value="KAK4180754.1"/>
    <property type="molecule type" value="Genomic_DNA"/>
</dbReference>
<reference evidence="2" key="1">
    <citation type="journal article" date="2023" name="Mol. Phylogenet. Evol.">
        <title>Genome-scale phylogeny and comparative genomics of the fungal order Sordariales.</title>
        <authorList>
            <person name="Hensen N."/>
            <person name="Bonometti L."/>
            <person name="Westerberg I."/>
            <person name="Brannstrom I.O."/>
            <person name="Guillou S."/>
            <person name="Cros-Aarteil S."/>
            <person name="Calhoun S."/>
            <person name="Haridas S."/>
            <person name="Kuo A."/>
            <person name="Mondo S."/>
            <person name="Pangilinan J."/>
            <person name="Riley R."/>
            <person name="LaButti K."/>
            <person name="Andreopoulos B."/>
            <person name="Lipzen A."/>
            <person name="Chen C."/>
            <person name="Yan M."/>
            <person name="Daum C."/>
            <person name="Ng V."/>
            <person name="Clum A."/>
            <person name="Steindorff A."/>
            <person name="Ohm R.A."/>
            <person name="Martin F."/>
            <person name="Silar P."/>
            <person name="Natvig D.O."/>
            <person name="Lalanne C."/>
            <person name="Gautier V."/>
            <person name="Ament-Velasquez S.L."/>
            <person name="Kruys A."/>
            <person name="Hutchinson M.I."/>
            <person name="Powell A.J."/>
            <person name="Barry K."/>
            <person name="Miller A.N."/>
            <person name="Grigoriev I.V."/>
            <person name="Debuchy R."/>
            <person name="Gladieux P."/>
            <person name="Hiltunen Thoren M."/>
            <person name="Johannesson H."/>
        </authorList>
    </citation>
    <scope>NUCLEOTIDE SEQUENCE</scope>
    <source>
        <strain evidence="2">CBS 892.96</strain>
    </source>
</reference>
<reference evidence="2" key="2">
    <citation type="submission" date="2023-05" db="EMBL/GenBank/DDBJ databases">
        <authorList>
            <consortium name="Lawrence Berkeley National Laboratory"/>
            <person name="Steindorff A."/>
            <person name="Hensen N."/>
            <person name="Bonometti L."/>
            <person name="Westerberg I."/>
            <person name="Brannstrom I.O."/>
            <person name="Guillou S."/>
            <person name="Cros-Aarteil S."/>
            <person name="Calhoun S."/>
            <person name="Haridas S."/>
            <person name="Kuo A."/>
            <person name="Mondo S."/>
            <person name="Pangilinan J."/>
            <person name="Riley R."/>
            <person name="Labutti K."/>
            <person name="Andreopoulos B."/>
            <person name="Lipzen A."/>
            <person name="Chen C."/>
            <person name="Yanf M."/>
            <person name="Daum C."/>
            <person name="Ng V."/>
            <person name="Clum A."/>
            <person name="Ohm R."/>
            <person name="Martin F."/>
            <person name="Silar P."/>
            <person name="Natvig D."/>
            <person name="Lalanne C."/>
            <person name="Gautier V."/>
            <person name="Ament-Velasquez S.L."/>
            <person name="Kruys A."/>
            <person name="Hutchinson M.I."/>
            <person name="Powell A.J."/>
            <person name="Barry K."/>
            <person name="Miller A.N."/>
            <person name="Grigoriev I.V."/>
            <person name="Debuchy R."/>
            <person name="Gladieux P."/>
            <person name="Thoren M.H."/>
            <person name="Johannesson H."/>
        </authorList>
    </citation>
    <scope>NUCLEOTIDE SEQUENCE</scope>
    <source>
        <strain evidence="2">CBS 892.96</strain>
    </source>
</reference>
<comment type="caution">
    <text evidence="2">The sequence shown here is derived from an EMBL/GenBank/DDBJ whole genome shotgun (WGS) entry which is preliminary data.</text>
</comment>
<dbReference type="AlphaFoldDB" id="A0AAN6WEU5"/>
<protein>
    <submittedName>
        <fullName evidence="2">Uncharacterized protein</fullName>
    </submittedName>
</protein>
<name>A0AAN6WEU5_9PEZI</name>
<feature type="compositionally biased region" description="Polar residues" evidence="1">
    <location>
        <begin position="77"/>
        <end position="90"/>
    </location>
</feature>
<organism evidence="2 3">
    <name type="scientific">Triangularia setosa</name>
    <dbReference type="NCBI Taxonomy" id="2587417"/>
    <lineage>
        <taxon>Eukaryota</taxon>
        <taxon>Fungi</taxon>
        <taxon>Dikarya</taxon>
        <taxon>Ascomycota</taxon>
        <taxon>Pezizomycotina</taxon>
        <taxon>Sordariomycetes</taxon>
        <taxon>Sordariomycetidae</taxon>
        <taxon>Sordariales</taxon>
        <taxon>Podosporaceae</taxon>
        <taxon>Triangularia</taxon>
    </lineage>
</organism>
<keyword evidence="3" id="KW-1185">Reference proteome</keyword>
<gene>
    <name evidence="2" type="ORF">QBC36DRAFT_10583</name>
</gene>
<proteinExistence type="predicted"/>
<sequence length="241" mass="26723">MPCGRRTGRKKLGVTSRSTSSFLRKRLAQQPLGLWDWHIGTALLTALRCLLYSKPENIAENTIKTEQKAGRPRFPLNGNTGRLPTSQSSGVVGDLTARYPTGCPPSETCPKPKHHHHVLRRRGCATPNSLRAFFSDWLPAVPAFVLRINIDTLGIGRLTWTHTHRLAPTGTSRRVVYGCGCFPDVRFVPSFCQPKRGVTRGASSYRHAWPSHCSRYAPHIPAAVASWATPGSSRLWQILPN</sequence>
<dbReference type="Proteomes" id="UP001302321">
    <property type="component" value="Unassembled WGS sequence"/>
</dbReference>
<feature type="region of interest" description="Disordered" evidence="1">
    <location>
        <begin position="65"/>
        <end position="91"/>
    </location>
</feature>
<evidence type="ECO:0000313" key="3">
    <source>
        <dbReference type="Proteomes" id="UP001302321"/>
    </source>
</evidence>
<evidence type="ECO:0000256" key="1">
    <source>
        <dbReference type="SAM" id="MobiDB-lite"/>
    </source>
</evidence>
<evidence type="ECO:0000313" key="2">
    <source>
        <dbReference type="EMBL" id="KAK4180754.1"/>
    </source>
</evidence>
<accession>A0AAN6WEU5</accession>